<gene>
    <name evidence="11" type="primary">EOG090X0205</name>
</gene>
<feature type="domain" description="Integrator complex subunit 3 N-terminal" evidence="9">
    <location>
        <begin position="59"/>
        <end position="462"/>
    </location>
</feature>
<dbReference type="PANTHER" id="PTHR13587:SF7">
    <property type="entry name" value="INTEGRATOR COMPLEX SUBUNIT 3"/>
    <property type="match status" value="1"/>
</dbReference>
<evidence type="ECO:0000256" key="1">
    <source>
        <dbReference type="ARBA" id="ARBA00004123"/>
    </source>
</evidence>
<keyword evidence="4" id="KW-0963">Cytoplasm</keyword>
<feature type="compositionally biased region" description="Basic residues" evidence="8">
    <location>
        <begin position="1021"/>
        <end position="1030"/>
    </location>
</feature>
<comment type="similarity">
    <text evidence="3">Belongs to the Integrator subunit 3 family.</text>
</comment>
<comment type="function">
    <text evidence="7">Component of the integrator complex, a multiprotein complex that terminates RNA polymerase II (Pol II) transcription in the promoter-proximal region of genes. The integrator complex provides a quality checkpoint during transcription elongation by driving premature transcription termination of transcripts that are unfavorably configured for transcriptional elongation: the complex terminates transcription by (1) catalyzing dephosphorylation of the C-terminal domain (CTD) of Pol II subunit Polr2A/Rbp1 and Spt5, and (2) degrading the exiting nascent RNA transcript via endonuclease activity. The integrator complex is also involved in the 3'-end processing of the U7 snRNA, and also the spliceosomal snRNAs U1, U2, U4 and U5.</text>
</comment>
<feature type="domain" description="Ints3-like C-terminal" evidence="10">
    <location>
        <begin position="583"/>
        <end position="1008"/>
    </location>
</feature>
<sequence>MDQARSSVSRIFTITTIEGRDDWDEKYDRAYGVLQSLTAELSEKEAHDALTSAVCKDAKTHEDVSFGLVYVILTEPQNATRSYRDLTFVSRDGLALVLSHLIQLVAERFPRLLDSVRTQLLWLIKELVRANVSGTDNLIWNLMRQIAGGDVTPKNIWLAESLMDLLQDQRAWLDKLPFLIASVVYTYLRLIEDHINPAFAAVRAKEISFCISLLREKFNDCMSIGRDLVRLLQHVARVSEFEQLWRDILHNPKTLSPTFTGLTQLMQIRTSRRFLFLRLTPDMEKKMVFLTSNVRFGNQKRYQDWFQRQYLSTPESQSLRCDLIRFIVGVIHPSNEVLCSDIIPRWAVLGWLFTTCTQQVAAANAKMALFFDWIFYDAERDNIMNIEPAILVIYHSMRSHPVITATLLDFLCRIIPNFYPPLVTQVRLGIMTALRQILEKRVLPSLSPLMTNARLDKELLLLIHDSFPEFCNTSQNNSPPMLDGIKSEDFKELDGENMIVSSAADSAMNQSSHLQVSGFIEADFSEDEDTDDIPIGKVKCFKSTTKIKMKGKSASGITRPIPPQLLEIVNTVAELEGDVRLYVEMLISESDNEARCSAVENLMQTITQEPIDSDQLQLLVLCLHTIFLHDLTSPLFSGTLTQESIEDSISRPMFVLLRCFAEMVDDDLRNRSAVTDLLVELYKMQPKMGFFFLYYLRASKASESKCEAYREVSQARDMELSQSLLEDLKICAEDDISLLCFLAADIFHKFADESRNNSQLIHLYVSSIDSLQLYQLMAQCSQGSLVLFEKNQSIVELLVSSLNWETIEQIFFWQLVSVHSIPLQLLLSVLPKLKANQDNEALAALLGMIRHERPTNELLKPLLNCSIMMLISSLLSHWSMESSTSLAQVLANQFNTALNMNALPNSLSTSTSPGKRKRTTMNSLSAATGFKSVPTPGSGIDPSIELMMNHMEMLRVCHTTNLLTKSGKQQQPAEIKVFAHESMQQALQQVQQVCNDSQKKKFSDLFSLLDNNEEPEVCRRPTGRGSKRTASRTNNSNRTKPANNKEESEEESSEEEVIIKQKTAKKRRKAALVGSDSD</sequence>
<feature type="compositionally biased region" description="Acidic residues" evidence="8">
    <location>
        <begin position="1047"/>
        <end position="1056"/>
    </location>
</feature>
<feature type="region of interest" description="Disordered" evidence="8">
    <location>
        <begin position="1015"/>
        <end position="1078"/>
    </location>
</feature>
<comment type="subcellular location">
    <subcellularLocation>
        <location evidence="2">Cytoplasm</location>
    </subcellularLocation>
    <subcellularLocation>
        <location evidence="1">Nucleus</location>
    </subcellularLocation>
</comment>
<dbReference type="InterPro" id="IPR019333">
    <property type="entry name" value="INTS3_N"/>
</dbReference>
<dbReference type="PANTHER" id="PTHR13587">
    <property type="entry name" value="INTEGRATOR COMPLEX SUBUNIT 3"/>
    <property type="match status" value="1"/>
</dbReference>
<protein>
    <recommendedName>
        <fullName evidence="6">SOSS complex subunit A homolog</fullName>
    </recommendedName>
</protein>
<feature type="compositionally biased region" description="Polar residues" evidence="8">
    <location>
        <begin position="1031"/>
        <end position="1042"/>
    </location>
</feature>
<keyword evidence="5" id="KW-0539">Nucleus</keyword>
<dbReference type="GO" id="GO:0005634">
    <property type="term" value="C:nucleus"/>
    <property type="evidence" value="ECO:0007669"/>
    <property type="project" value="UniProtKB-SubCell"/>
</dbReference>
<evidence type="ECO:0000256" key="4">
    <source>
        <dbReference type="ARBA" id="ARBA00022490"/>
    </source>
</evidence>
<evidence type="ECO:0000256" key="3">
    <source>
        <dbReference type="ARBA" id="ARBA00006130"/>
    </source>
</evidence>
<dbReference type="Pfam" id="PF10189">
    <property type="entry name" value="Ints3_N"/>
    <property type="match status" value="1"/>
</dbReference>
<name>A0A9N6WT84_9CRUS</name>
<evidence type="ECO:0000256" key="6">
    <source>
        <dbReference type="ARBA" id="ARBA00032741"/>
    </source>
</evidence>
<dbReference type="Pfam" id="PF24566">
    <property type="entry name" value="HEAT_Ints3_C"/>
    <property type="match status" value="1"/>
</dbReference>
<evidence type="ECO:0000256" key="8">
    <source>
        <dbReference type="SAM" id="MobiDB-lite"/>
    </source>
</evidence>
<dbReference type="InterPro" id="IPR056518">
    <property type="entry name" value="HEAT_Ints3_C"/>
</dbReference>
<evidence type="ECO:0000259" key="10">
    <source>
        <dbReference type="Pfam" id="PF24566"/>
    </source>
</evidence>
<dbReference type="InterPro" id="IPR045334">
    <property type="entry name" value="INTS3"/>
</dbReference>
<evidence type="ECO:0000256" key="2">
    <source>
        <dbReference type="ARBA" id="ARBA00004496"/>
    </source>
</evidence>
<evidence type="ECO:0000256" key="7">
    <source>
        <dbReference type="ARBA" id="ARBA00054331"/>
    </source>
</evidence>
<evidence type="ECO:0000256" key="5">
    <source>
        <dbReference type="ARBA" id="ARBA00023242"/>
    </source>
</evidence>
<dbReference type="GO" id="GO:0005737">
    <property type="term" value="C:cytoplasm"/>
    <property type="evidence" value="ECO:0007669"/>
    <property type="project" value="UniProtKB-SubCell"/>
</dbReference>
<dbReference type="AlphaFoldDB" id="A0A9N6WT84"/>
<organism evidence="11">
    <name type="scientific">Evadne anonyx</name>
    <dbReference type="NCBI Taxonomy" id="141404"/>
    <lineage>
        <taxon>Eukaryota</taxon>
        <taxon>Metazoa</taxon>
        <taxon>Ecdysozoa</taxon>
        <taxon>Arthropoda</taxon>
        <taxon>Crustacea</taxon>
        <taxon>Branchiopoda</taxon>
        <taxon>Diplostraca</taxon>
        <taxon>Cladocera</taxon>
        <taxon>Onychopoda</taxon>
        <taxon>Podonidae</taxon>
        <taxon>Evadne</taxon>
    </lineage>
</organism>
<dbReference type="EMBL" id="OC985680">
    <property type="protein sequence ID" value="CAG4642335.1"/>
    <property type="molecule type" value="Genomic_DNA"/>
</dbReference>
<accession>A0A9N6WT84</accession>
<evidence type="ECO:0000259" key="9">
    <source>
        <dbReference type="Pfam" id="PF10189"/>
    </source>
</evidence>
<reference evidence="11" key="1">
    <citation type="submission" date="2021-04" db="EMBL/GenBank/DDBJ databases">
        <authorList>
            <person name="Cornetti L."/>
        </authorList>
    </citation>
    <scope>NUCLEOTIDE SEQUENCE</scope>
</reference>
<evidence type="ECO:0000313" key="11">
    <source>
        <dbReference type="EMBL" id="CAG4642335.1"/>
    </source>
</evidence>
<proteinExistence type="inferred from homology"/>